<dbReference type="EMBL" id="BK014776">
    <property type="protein sequence ID" value="DAD75179.1"/>
    <property type="molecule type" value="Genomic_DNA"/>
</dbReference>
<reference evidence="1" key="1">
    <citation type="journal article" date="2021" name="Proc. Natl. Acad. Sci. U.S.A.">
        <title>A Catalog of Tens of Thousands of Viruses from Human Metagenomes Reveals Hidden Associations with Chronic Diseases.</title>
        <authorList>
            <person name="Tisza M.J."/>
            <person name="Buck C.B."/>
        </authorList>
    </citation>
    <scope>NUCLEOTIDE SEQUENCE</scope>
    <source>
        <strain evidence="1">CtvGX2</strain>
    </source>
</reference>
<accession>A0A8S5LZA0</accession>
<protein>
    <submittedName>
        <fullName evidence="1">Uncharacterized protein</fullName>
    </submittedName>
</protein>
<organism evidence="1">
    <name type="scientific">Siphoviridae sp. ctvGX2</name>
    <dbReference type="NCBI Taxonomy" id="2826512"/>
    <lineage>
        <taxon>Viruses</taxon>
        <taxon>Duplodnaviria</taxon>
        <taxon>Heunggongvirae</taxon>
        <taxon>Uroviricota</taxon>
        <taxon>Caudoviricetes</taxon>
    </lineage>
</organism>
<proteinExistence type="predicted"/>
<sequence length="63" mass="6846">MVTHARSLWSTRQLGLNAGEKLKKFNYPAHRPLASFPLSPVIFGPPIVGKSRKRGENGTVCGA</sequence>
<name>A0A8S5LZA0_9CAUD</name>
<evidence type="ECO:0000313" key="1">
    <source>
        <dbReference type="EMBL" id="DAD75179.1"/>
    </source>
</evidence>